<reference evidence="10" key="1">
    <citation type="submission" date="2020-08" db="EMBL/GenBank/DDBJ databases">
        <title>Whole genome shotgun sequence of Actinocatenispora sera NBRC 101916.</title>
        <authorList>
            <person name="Komaki H."/>
            <person name="Tamura T."/>
        </authorList>
    </citation>
    <scope>NUCLEOTIDE SEQUENCE</scope>
    <source>
        <strain evidence="10">NBRC 101916</strain>
    </source>
</reference>
<dbReference type="RefSeq" id="WP_030444785.1">
    <property type="nucleotide sequence ID" value="NZ_AP023354.1"/>
</dbReference>
<keyword evidence="6 8" id="KW-0460">Magnesium</keyword>
<keyword evidence="3 8" id="KW-0540">Nuclease</keyword>
<name>A0A810KSH7_9ACTN</name>
<dbReference type="GO" id="GO:0004540">
    <property type="term" value="F:RNA nuclease activity"/>
    <property type="evidence" value="ECO:0007669"/>
    <property type="project" value="InterPro"/>
</dbReference>
<organism evidence="10 11">
    <name type="scientific">Actinocatenispora sera</name>
    <dbReference type="NCBI Taxonomy" id="390989"/>
    <lineage>
        <taxon>Bacteria</taxon>
        <taxon>Bacillati</taxon>
        <taxon>Actinomycetota</taxon>
        <taxon>Actinomycetes</taxon>
        <taxon>Micromonosporales</taxon>
        <taxon>Micromonosporaceae</taxon>
        <taxon>Actinocatenispora</taxon>
    </lineage>
</organism>
<keyword evidence="8" id="KW-0800">Toxin</keyword>
<dbReference type="Pfam" id="PF01850">
    <property type="entry name" value="PIN"/>
    <property type="match status" value="1"/>
</dbReference>
<dbReference type="Gene3D" id="3.40.50.1010">
    <property type="entry name" value="5'-nuclease"/>
    <property type="match status" value="1"/>
</dbReference>
<dbReference type="InterPro" id="IPR022907">
    <property type="entry name" value="VapC_family"/>
</dbReference>
<evidence type="ECO:0000313" key="10">
    <source>
        <dbReference type="EMBL" id="BCJ26163.1"/>
    </source>
</evidence>
<evidence type="ECO:0000256" key="6">
    <source>
        <dbReference type="ARBA" id="ARBA00022842"/>
    </source>
</evidence>
<protein>
    <recommendedName>
        <fullName evidence="8">Ribonuclease VapC</fullName>
        <shortName evidence="8">RNase VapC</shortName>
        <ecNumber evidence="8">3.1.-.-</ecNumber>
    </recommendedName>
    <alternativeName>
        <fullName evidence="8">Toxin VapC</fullName>
    </alternativeName>
</protein>
<dbReference type="GO" id="GO:0090729">
    <property type="term" value="F:toxin activity"/>
    <property type="evidence" value="ECO:0007669"/>
    <property type="project" value="UniProtKB-KW"/>
</dbReference>
<keyword evidence="5 8" id="KW-0378">Hydrolase</keyword>
<feature type="binding site" evidence="8">
    <location>
        <position position="101"/>
    </location>
    <ligand>
        <name>Mg(2+)</name>
        <dbReference type="ChEBI" id="CHEBI:18420"/>
    </ligand>
</feature>
<keyword evidence="11" id="KW-1185">Reference proteome</keyword>
<accession>A0A810KSH7</accession>
<evidence type="ECO:0000259" key="9">
    <source>
        <dbReference type="Pfam" id="PF01850"/>
    </source>
</evidence>
<proteinExistence type="inferred from homology"/>
<dbReference type="InterPro" id="IPR029060">
    <property type="entry name" value="PIN-like_dom_sf"/>
</dbReference>
<evidence type="ECO:0000256" key="1">
    <source>
        <dbReference type="ARBA" id="ARBA00001946"/>
    </source>
</evidence>
<dbReference type="PANTHER" id="PTHR33653">
    <property type="entry name" value="RIBONUCLEASE VAPC2"/>
    <property type="match status" value="1"/>
</dbReference>
<evidence type="ECO:0000313" key="11">
    <source>
        <dbReference type="Proteomes" id="UP000680750"/>
    </source>
</evidence>
<dbReference type="InterPro" id="IPR050556">
    <property type="entry name" value="Type_II_TA_system_RNase"/>
</dbReference>
<evidence type="ECO:0000256" key="8">
    <source>
        <dbReference type="HAMAP-Rule" id="MF_00265"/>
    </source>
</evidence>
<dbReference type="CDD" id="cd18746">
    <property type="entry name" value="PIN_VapC4-5_FitB-like"/>
    <property type="match status" value="1"/>
</dbReference>
<feature type="domain" description="PIN" evidence="9">
    <location>
        <begin position="3"/>
        <end position="125"/>
    </location>
</feature>
<dbReference type="SUPFAM" id="SSF88723">
    <property type="entry name" value="PIN domain-like"/>
    <property type="match status" value="1"/>
</dbReference>
<dbReference type="AlphaFoldDB" id="A0A810KSH7"/>
<dbReference type="KEGG" id="aser:Asera_02710"/>
<evidence type="ECO:0000256" key="5">
    <source>
        <dbReference type="ARBA" id="ARBA00022801"/>
    </source>
</evidence>
<evidence type="ECO:0000256" key="3">
    <source>
        <dbReference type="ARBA" id="ARBA00022722"/>
    </source>
</evidence>
<dbReference type="EMBL" id="AP023354">
    <property type="protein sequence ID" value="BCJ26163.1"/>
    <property type="molecule type" value="Genomic_DNA"/>
</dbReference>
<dbReference type="OrthoDB" id="9804823at2"/>
<dbReference type="Proteomes" id="UP000680750">
    <property type="component" value="Chromosome"/>
</dbReference>
<dbReference type="InterPro" id="IPR002716">
    <property type="entry name" value="PIN_dom"/>
</dbReference>
<comment type="similarity">
    <text evidence="7 8">Belongs to the PINc/VapC protein family.</text>
</comment>
<sequence length="139" mass="14972">MAYLLDTNVVSEIQKPRPAAAVLAWWDSVSAAEVFLSVLTIGEIRQGITRLAHRDPSRAARYEQWHDALLATFGDHIAPVDLAVAQLWGQLSAATPTAEVDGLIAATAMANGWTLVTRNVRHMARTGAPILNPFESASA</sequence>
<dbReference type="GO" id="GO:0000287">
    <property type="term" value="F:magnesium ion binding"/>
    <property type="evidence" value="ECO:0007669"/>
    <property type="project" value="UniProtKB-UniRule"/>
</dbReference>
<keyword evidence="4 8" id="KW-0479">Metal-binding</keyword>
<evidence type="ECO:0000256" key="4">
    <source>
        <dbReference type="ARBA" id="ARBA00022723"/>
    </source>
</evidence>
<dbReference type="HAMAP" id="MF_00265">
    <property type="entry name" value="VapC_Nob1"/>
    <property type="match status" value="1"/>
</dbReference>
<comment type="cofactor">
    <cofactor evidence="1 8">
        <name>Mg(2+)</name>
        <dbReference type="ChEBI" id="CHEBI:18420"/>
    </cofactor>
</comment>
<feature type="binding site" evidence="8">
    <location>
        <position position="6"/>
    </location>
    <ligand>
        <name>Mg(2+)</name>
        <dbReference type="ChEBI" id="CHEBI:18420"/>
    </ligand>
</feature>
<dbReference type="GO" id="GO:0016787">
    <property type="term" value="F:hydrolase activity"/>
    <property type="evidence" value="ECO:0007669"/>
    <property type="project" value="UniProtKB-KW"/>
</dbReference>
<comment type="function">
    <text evidence="8">Toxic component of a toxin-antitoxin (TA) system. An RNase.</text>
</comment>
<dbReference type="PANTHER" id="PTHR33653:SF1">
    <property type="entry name" value="RIBONUCLEASE VAPC2"/>
    <property type="match status" value="1"/>
</dbReference>
<evidence type="ECO:0000256" key="2">
    <source>
        <dbReference type="ARBA" id="ARBA00022649"/>
    </source>
</evidence>
<dbReference type="EC" id="3.1.-.-" evidence="8"/>
<gene>
    <name evidence="8 10" type="primary">vapC</name>
    <name evidence="10" type="ORF">Asera_02710</name>
</gene>
<keyword evidence="2 8" id="KW-1277">Toxin-antitoxin system</keyword>
<evidence type="ECO:0000256" key="7">
    <source>
        <dbReference type="ARBA" id="ARBA00038093"/>
    </source>
</evidence>